<dbReference type="PANTHER" id="PTHR11080">
    <property type="entry name" value="PYRAZINAMIDASE/NICOTINAMIDASE"/>
    <property type="match status" value="1"/>
</dbReference>
<dbReference type="OrthoDB" id="9791276at2"/>
<organism evidence="9 10">
    <name type="scientific">Swingsia samuiensis</name>
    <dbReference type="NCBI Taxonomy" id="1293412"/>
    <lineage>
        <taxon>Bacteria</taxon>
        <taxon>Pseudomonadati</taxon>
        <taxon>Pseudomonadota</taxon>
        <taxon>Alphaproteobacteria</taxon>
        <taxon>Acetobacterales</taxon>
        <taxon>Acetobacteraceae</taxon>
        <taxon>Swingsia</taxon>
    </lineage>
</organism>
<evidence type="ECO:0000313" key="9">
    <source>
        <dbReference type="EMBL" id="QDH16285.1"/>
    </source>
</evidence>
<dbReference type="Pfam" id="PF00857">
    <property type="entry name" value="Isochorismatase"/>
    <property type="match status" value="1"/>
</dbReference>
<evidence type="ECO:0000259" key="8">
    <source>
        <dbReference type="Pfam" id="PF00857"/>
    </source>
</evidence>
<protein>
    <recommendedName>
        <fullName evidence="6">nicotinamidase</fullName>
        <ecNumber evidence="6">3.5.1.19</ecNumber>
    </recommendedName>
    <alternativeName>
        <fullName evidence="7">Nicotinamide deamidase</fullName>
    </alternativeName>
</protein>
<evidence type="ECO:0000256" key="3">
    <source>
        <dbReference type="ARBA" id="ARBA00022723"/>
    </source>
</evidence>
<dbReference type="CDD" id="cd01011">
    <property type="entry name" value="nicotinamidase"/>
    <property type="match status" value="1"/>
</dbReference>
<dbReference type="GO" id="GO:0008936">
    <property type="term" value="F:nicotinamidase activity"/>
    <property type="evidence" value="ECO:0007669"/>
    <property type="project" value="UniProtKB-EC"/>
</dbReference>
<reference evidence="9 10" key="1">
    <citation type="submission" date="2019-03" db="EMBL/GenBank/DDBJ databases">
        <title>The complete genome sequence of Swingsia samuiensis NBRC107927(T).</title>
        <authorList>
            <person name="Chua K.-O."/>
            <person name="Chan K.-G."/>
            <person name="See-Too W.-S."/>
        </authorList>
    </citation>
    <scope>NUCLEOTIDE SEQUENCE [LARGE SCALE GENOMIC DNA]</scope>
    <source>
        <strain evidence="9 10">AH83</strain>
    </source>
</reference>
<keyword evidence="2" id="KW-0662">Pyridine nucleotide biosynthesis</keyword>
<dbReference type="AlphaFoldDB" id="A0A4Y6UJV7"/>
<feature type="domain" description="Isochorismatase-like" evidence="8">
    <location>
        <begin position="7"/>
        <end position="170"/>
    </location>
</feature>
<dbReference type="InterPro" id="IPR000868">
    <property type="entry name" value="Isochorismatase-like_dom"/>
</dbReference>
<dbReference type="InterPro" id="IPR036380">
    <property type="entry name" value="Isochorismatase-like_sf"/>
</dbReference>
<evidence type="ECO:0000256" key="1">
    <source>
        <dbReference type="ARBA" id="ARBA00006336"/>
    </source>
</evidence>
<keyword evidence="10" id="KW-1185">Reference proteome</keyword>
<dbReference type="EMBL" id="CP038141">
    <property type="protein sequence ID" value="QDH16285.1"/>
    <property type="molecule type" value="Genomic_DNA"/>
</dbReference>
<dbReference type="GO" id="GO:0046872">
    <property type="term" value="F:metal ion binding"/>
    <property type="evidence" value="ECO:0007669"/>
    <property type="project" value="UniProtKB-KW"/>
</dbReference>
<dbReference type="InterPro" id="IPR052347">
    <property type="entry name" value="Isochorismatase_Nicotinamidase"/>
</dbReference>
<dbReference type="EC" id="3.5.1.19" evidence="6"/>
<dbReference type="Proteomes" id="UP000316313">
    <property type="component" value="Chromosome"/>
</dbReference>
<evidence type="ECO:0000256" key="5">
    <source>
        <dbReference type="ARBA" id="ARBA00037900"/>
    </source>
</evidence>
<keyword evidence="4" id="KW-0378">Hydrolase</keyword>
<evidence type="ECO:0000313" key="10">
    <source>
        <dbReference type="Proteomes" id="UP000316313"/>
    </source>
</evidence>
<gene>
    <name evidence="9" type="ORF">E3D00_00875</name>
</gene>
<evidence type="ECO:0000256" key="4">
    <source>
        <dbReference type="ARBA" id="ARBA00022801"/>
    </source>
</evidence>
<proteinExistence type="inferred from homology"/>
<dbReference type="RefSeq" id="WP_141459103.1">
    <property type="nucleotide sequence ID" value="NZ_CP038141.1"/>
</dbReference>
<evidence type="ECO:0000256" key="7">
    <source>
        <dbReference type="ARBA" id="ARBA00043224"/>
    </source>
</evidence>
<evidence type="ECO:0000256" key="6">
    <source>
        <dbReference type="ARBA" id="ARBA00039017"/>
    </source>
</evidence>
<name>A0A4Y6UJV7_9PROT</name>
<dbReference type="SUPFAM" id="SSF52499">
    <property type="entry name" value="Isochorismatase-like hydrolases"/>
    <property type="match status" value="1"/>
</dbReference>
<comment type="pathway">
    <text evidence="5">Cofactor biosynthesis; nicotinate biosynthesis; nicotinate from nicotinamide: step 1/1.</text>
</comment>
<dbReference type="Gene3D" id="3.40.50.850">
    <property type="entry name" value="Isochorismatase-like"/>
    <property type="match status" value="1"/>
</dbReference>
<sequence length="185" mass="20380">MADLKHTALIIVDVQNDFLPGGALAVPSGNDIIKPINELSQKSFKLIAASQDWHPKNHCSFSDQGGPWPTHCVARSKGADFPQDLNTDPIQHFIHKGIHQETDSYSAFFDNNHVYTTPLHAILQENHIKRVVITGLALDYCVAATARDALEAGYKTDIILSATRGINPSEELLNDMKSRGINLLE</sequence>
<comment type="similarity">
    <text evidence="1">Belongs to the isochorismatase family.</text>
</comment>
<keyword evidence="3" id="KW-0479">Metal-binding</keyword>
<dbReference type="GO" id="GO:0019363">
    <property type="term" value="P:pyridine nucleotide biosynthetic process"/>
    <property type="evidence" value="ECO:0007669"/>
    <property type="project" value="UniProtKB-KW"/>
</dbReference>
<dbReference type="PANTHER" id="PTHR11080:SF2">
    <property type="entry name" value="LD05707P"/>
    <property type="match status" value="1"/>
</dbReference>
<evidence type="ECO:0000256" key="2">
    <source>
        <dbReference type="ARBA" id="ARBA00022642"/>
    </source>
</evidence>
<accession>A0A4Y6UJV7</accession>
<dbReference type="KEGG" id="ssam:E3D00_00875"/>